<dbReference type="GO" id="GO:0030686">
    <property type="term" value="C:90S preribosome"/>
    <property type="evidence" value="ECO:0007669"/>
    <property type="project" value="TreeGrafter"/>
</dbReference>
<feature type="binding site" evidence="9">
    <location>
        <begin position="317"/>
        <end position="326"/>
    </location>
    <ligand>
        <name>ATP</name>
        <dbReference type="ChEBI" id="CHEBI:30616"/>
    </ligand>
</feature>
<keyword evidence="2 9" id="KW-0698">rRNA processing</keyword>
<comment type="function">
    <text evidence="9">RNA cytidine acetyltransferase with specificity toward both 18S rRNA and tRNAs. Catalyzes the formation of N(4)-acetylcytidine (ac4C) in 18S rRNA. Required for early nucleolar cleavages of precursor rRNA at sites A0, A1 and A2 during 18S rRNA synthesis. Catalyzes the formation of ac4C in serine and leucine tRNAs. Requires the tRNA-binding adapter protein TAN1 for full tRNA acetyltransferase activity but not for 18S rRNA acetylation.</text>
</comment>
<feature type="domain" description="Possible tRNA binding" evidence="14">
    <location>
        <begin position="808"/>
        <end position="1055"/>
    </location>
</feature>
<dbReference type="InterPro" id="IPR007807">
    <property type="entry name" value="TcmA/NAT10_helicase"/>
</dbReference>
<evidence type="ECO:0000256" key="8">
    <source>
        <dbReference type="ARBA" id="ARBA00023315"/>
    </source>
</evidence>
<feature type="region of interest" description="Disordered" evidence="10">
    <location>
        <begin position="466"/>
        <end position="489"/>
    </location>
</feature>
<feature type="domain" description="N-acetyltransferase" evidence="13">
    <location>
        <begin position="569"/>
        <end position="798"/>
    </location>
</feature>
<dbReference type="InterPro" id="IPR027992">
    <property type="entry name" value="tRNA_bind_dom"/>
</dbReference>
<evidence type="ECO:0000256" key="1">
    <source>
        <dbReference type="ARBA" id="ARBA00004604"/>
    </source>
</evidence>
<protein>
    <recommendedName>
        <fullName evidence="9">RNA cytidine acetyltransferase</fullName>
        <ecNumber evidence="9">2.3.1.-</ecNumber>
    </recommendedName>
    <alternativeName>
        <fullName evidence="9">18S rRNA cytosine acetyltransferase</fullName>
    </alternativeName>
</protein>
<dbReference type="InterPro" id="IPR013562">
    <property type="entry name" value="TmcA/NAT10_N"/>
</dbReference>
<name>A0A238FPS7_9BASI</name>
<evidence type="ECO:0000259" key="11">
    <source>
        <dbReference type="Pfam" id="PF05127"/>
    </source>
</evidence>
<evidence type="ECO:0000313" key="15">
    <source>
        <dbReference type="EMBL" id="SCV74769.1"/>
    </source>
</evidence>
<dbReference type="GO" id="GO:0051392">
    <property type="term" value="F:tRNA cytidine N4-acetyltransferase activity"/>
    <property type="evidence" value="ECO:0007669"/>
    <property type="project" value="RHEA"/>
</dbReference>
<keyword evidence="8 9" id="KW-0012">Acyltransferase</keyword>
<feature type="domain" description="TmcA/NAT10 N-terminal" evidence="12">
    <location>
        <begin position="19"/>
        <end position="222"/>
    </location>
</feature>
<evidence type="ECO:0000256" key="4">
    <source>
        <dbReference type="ARBA" id="ARBA00022694"/>
    </source>
</evidence>
<keyword evidence="5 9" id="KW-0547">Nucleotide-binding</keyword>
<dbReference type="GO" id="GO:0000049">
    <property type="term" value="F:tRNA binding"/>
    <property type="evidence" value="ECO:0007669"/>
    <property type="project" value="TreeGrafter"/>
</dbReference>
<dbReference type="InterPro" id="IPR032672">
    <property type="entry name" value="TmcA/NAT10/Kre33"/>
</dbReference>
<dbReference type="GO" id="GO:1904812">
    <property type="term" value="P:rRNA acetylation involved in maturation of SSU-rRNA"/>
    <property type="evidence" value="ECO:0007669"/>
    <property type="project" value="InterPro"/>
</dbReference>
<keyword evidence="3 9" id="KW-0808">Transferase</keyword>
<accession>A0A238FPS7</accession>
<gene>
    <name evidence="9" type="primary">NAT10</name>
    <name evidence="15" type="ORF">BQ2448_7798</name>
</gene>
<feature type="domain" description="TcmA/NAT10 helicase" evidence="11">
    <location>
        <begin position="312"/>
        <end position="526"/>
    </location>
</feature>
<comment type="catalytic activity">
    <reaction evidence="9">
        <text>a cytidine in 18S rRNA + acetyl-CoA + ATP + H2O = an N(4)-acetylcytidine in 18S rRNA + ADP + phosphate + CoA + H(+)</text>
        <dbReference type="Rhea" id="RHEA:51424"/>
        <dbReference type="Rhea" id="RHEA-COMP:13575"/>
        <dbReference type="Rhea" id="RHEA-COMP:13576"/>
        <dbReference type="ChEBI" id="CHEBI:15377"/>
        <dbReference type="ChEBI" id="CHEBI:15378"/>
        <dbReference type="ChEBI" id="CHEBI:30616"/>
        <dbReference type="ChEBI" id="CHEBI:43474"/>
        <dbReference type="ChEBI" id="CHEBI:57287"/>
        <dbReference type="ChEBI" id="CHEBI:57288"/>
        <dbReference type="ChEBI" id="CHEBI:74900"/>
        <dbReference type="ChEBI" id="CHEBI:82748"/>
        <dbReference type="ChEBI" id="CHEBI:456216"/>
    </reaction>
</comment>
<evidence type="ECO:0000256" key="6">
    <source>
        <dbReference type="ARBA" id="ARBA00022840"/>
    </source>
</evidence>
<keyword evidence="4 9" id="KW-0819">tRNA processing</keyword>
<dbReference type="Gene3D" id="3.40.630.30">
    <property type="match status" value="1"/>
</dbReference>
<reference evidence="16" key="1">
    <citation type="submission" date="2016-09" db="EMBL/GenBank/DDBJ databases">
        <authorList>
            <person name="Jeantristanb JTB J.-T."/>
            <person name="Ricardo R."/>
        </authorList>
    </citation>
    <scope>NUCLEOTIDE SEQUENCE [LARGE SCALE GENOMIC DNA]</scope>
</reference>
<feature type="region of interest" description="Disordered" evidence="10">
    <location>
        <begin position="1059"/>
        <end position="1109"/>
    </location>
</feature>
<dbReference type="InterPro" id="IPR033688">
    <property type="entry name" value="NAT10"/>
</dbReference>
<feature type="binding site" evidence="9">
    <location>
        <position position="771"/>
    </location>
    <ligand>
        <name>acetyl-CoA</name>
        <dbReference type="ChEBI" id="CHEBI:57288"/>
    </ligand>
</feature>
<dbReference type="InterPro" id="IPR000182">
    <property type="entry name" value="GNAT_dom"/>
</dbReference>
<comment type="subcellular location">
    <subcellularLocation>
        <location evidence="1 9">Nucleus</location>
        <location evidence="1 9">Nucleolus</location>
    </subcellularLocation>
</comment>
<keyword evidence="16" id="KW-1185">Reference proteome</keyword>
<dbReference type="EMBL" id="FMSP01000023">
    <property type="protein sequence ID" value="SCV74769.1"/>
    <property type="molecule type" value="Genomic_DNA"/>
</dbReference>
<keyword evidence="7 9" id="KW-0539">Nucleus</keyword>
<dbReference type="Proteomes" id="UP000198372">
    <property type="component" value="Unassembled WGS sequence"/>
</dbReference>
<dbReference type="STRING" id="269621.A0A238FPS7"/>
<dbReference type="PANTHER" id="PTHR10925">
    <property type="entry name" value="N-ACETYLTRANSFERASE 10"/>
    <property type="match status" value="1"/>
</dbReference>
<dbReference type="Pfam" id="PF05127">
    <property type="entry name" value="NAT10_TcmA_helicase"/>
    <property type="match status" value="1"/>
</dbReference>
<feature type="binding site" evidence="9">
    <location>
        <position position="508"/>
    </location>
    <ligand>
        <name>ATP</name>
        <dbReference type="ChEBI" id="CHEBI:30616"/>
    </ligand>
</feature>
<dbReference type="PANTHER" id="PTHR10925:SF5">
    <property type="entry name" value="RNA CYTIDINE ACETYLTRANSFERASE"/>
    <property type="match status" value="1"/>
</dbReference>
<dbReference type="EC" id="2.3.1.-" evidence="9"/>
<dbReference type="Gene3D" id="3.40.50.11040">
    <property type="match status" value="1"/>
</dbReference>
<feature type="binding site" evidence="9">
    <location>
        <begin position="670"/>
        <end position="672"/>
    </location>
    <ligand>
        <name>acetyl-CoA</name>
        <dbReference type="ChEBI" id="CHEBI:57288"/>
    </ligand>
</feature>
<evidence type="ECO:0000313" key="16">
    <source>
        <dbReference type="Proteomes" id="UP000198372"/>
    </source>
</evidence>
<dbReference type="GO" id="GO:0005524">
    <property type="term" value="F:ATP binding"/>
    <property type="evidence" value="ECO:0007669"/>
    <property type="project" value="UniProtKB-UniRule"/>
</dbReference>
<dbReference type="OrthoDB" id="10067491at2759"/>
<organism evidence="15 16">
    <name type="scientific">Microbotryum intermedium</name>
    <dbReference type="NCBI Taxonomy" id="269621"/>
    <lineage>
        <taxon>Eukaryota</taxon>
        <taxon>Fungi</taxon>
        <taxon>Dikarya</taxon>
        <taxon>Basidiomycota</taxon>
        <taxon>Pucciniomycotina</taxon>
        <taxon>Microbotryomycetes</taxon>
        <taxon>Microbotryales</taxon>
        <taxon>Microbotryaceae</taxon>
        <taxon>Microbotryum</taxon>
    </lineage>
</organism>
<proteinExistence type="inferred from homology"/>
<dbReference type="InterPro" id="IPR027417">
    <property type="entry name" value="P-loop_NTPase"/>
</dbReference>
<evidence type="ECO:0000256" key="7">
    <source>
        <dbReference type="ARBA" id="ARBA00023242"/>
    </source>
</evidence>
<feature type="compositionally biased region" description="Basic residues" evidence="10">
    <location>
        <begin position="1093"/>
        <end position="1109"/>
    </location>
</feature>
<dbReference type="Pfam" id="PF08351">
    <property type="entry name" value="TmcA_N"/>
    <property type="match status" value="1"/>
</dbReference>
<dbReference type="Pfam" id="PF13718">
    <property type="entry name" value="GNAT_acetyltr_2"/>
    <property type="match status" value="1"/>
</dbReference>
<evidence type="ECO:0000256" key="2">
    <source>
        <dbReference type="ARBA" id="ARBA00022552"/>
    </source>
</evidence>
<comment type="subunit">
    <text evidence="9">Interacts with TAN1.</text>
</comment>
<comment type="catalytic activity">
    <reaction evidence="9">
        <text>a cytidine in tRNA + acetyl-CoA + ATP + H2O = an N(4)-acetylcytidine in tRNA + ADP + phosphate + CoA + H(+)</text>
        <dbReference type="Rhea" id="RHEA:53876"/>
        <dbReference type="Rhea" id="RHEA-COMP:13670"/>
        <dbReference type="Rhea" id="RHEA-COMP:13671"/>
        <dbReference type="ChEBI" id="CHEBI:15377"/>
        <dbReference type="ChEBI" id="CHEBI:15378"/>
        <dbReference type="ChEBI" id="CHEBI:30616"/>
        <dbReference type="ChEBI" id="CHEBI:43474"/>
        <dbReference type="ChEBI" id="CHEBI:57287"/>
        <dbReference type="ChEBI" id="CHEBI:57288"/>
        <dbReference type="ChEBI" id="CHEBI:74900"/>
        <dbReference type="ChEBI" id="CHEBI:82748"/>
        <dbReference type="ChEBI" id="CHEBI:456216"/>
    </reaction>
</comment>
<evidence type="ECO:0000256" key="10">
    <source>
        <dbReference type="SAM" id="MobiDB-lite"/>
    </source>
</evidence>
<evidence type="ECO:0000256" key="3">
    <source>
        <dbReference type="ARBA" id="ARBA00022679"/>
    </source>
</evidence>
<dbReference type="GO" id="GO:0005730">
    <property type="term" value="C:nucleolus"/>
    <property type="evidence" value="ECO:0007669"/>
    <property type="project" value="UniProtKB-SubCell"/>
</dbReference>
<evidence type="ECO:0000259" key="14">
    <source>
        <dbReference type="Pfam" id="PF13725"/>
    </source>
</evidence>
<sequence>MSGANATGRRKPLDTRIPTLIANSLQTSHRSFFLLLGDRAKAHAQIVNLHFLLSQSIAGLANPTDAQKKNPRPNVLWCYKKELGFTSNRKKREGKIKRDVKRNQRDVGEMDPFELFVSVTDVRYTYYKDTHKILGQTYSMLILQDFEAITPNLLARTIETVQGGGIVVCLLQGMKSLRGLYSMTMDVHSRYRSSTSTAAPIARFNERFLLSLGANPACLVVDDELNVLPISAGKDIVAIDPDFGVGVGRSAGKGKRKEALGEAELQALKEGLSDTKGIGEIVAQARTLDQAKAILTFTDAITSKTLSQTVSLTAARGRGKSAALGLSISLAVLHGYSNVFVTSPSPENLKTLFEFIFKGFDQLGWEEHLDYDIVQSTNPEWKGAVVRVNIFRQHRQTIQYIQPQDFHVLGQAELVVIDEAAAIPLPLVRSLLGPYLVFMASTINGYEGTGRSLSLKLLQQLREMSRPSSAMSAPTSTNGGNTDDKASGSTPLAITRTLKEIKLETPIRYGPDDSIEKWLNGLLCLDATISTSLKKTLQGCPHPSTCELFYVNRDTLFSFHPASEVFLQRMMSLYVASHYKNSPNDLQLMSDAPGHHLFVLLPPLKEGDNTLPDPLVVMQVALEGNISKQSVLDNLSRGKMAGGDLIPWTISQQYQDDDFASMSGARIVRVAVHPDYAKMGYGSRALQALNSFYSGELLNLDEVVKEMEVETFEDVAKVDEDASLQTDQIGIRDASKMPPLLQRLSERQPENLDYLGVSYGLTPLLFKFWKRAGFSPLYIRQTQNDLTGEHSCVMLRGLNKNRQEVSRWLGAFSLDFRKRFIALLSYKFREFSTVSALSVLEAANQGIYSSSTTQEDDEPRVGGDVLTGSEVKAFFSPFDLKRLDSYAQNMLDYHVILDLLPTLAGLYFSKRFPEDVQLSGLQASILLALGLQRKSVEDVEKETEHQVPVAQCLALFSKTIRKLTKTLQTLQKEDVAQLIPDASVSMDQKTKDFVSQPPAATAGMDKGGVEGLEKELDREGQEMLKALRESQREVIDSLDLKQYSIAGTEDEWAQAQTQLAKGSGVISIKNPESTKGLKRKLGGDDVKKDDGGKKHKKDKKHKDGKKGKK</sequence>
<evidence type="ECO:0000256" key="5">
    <source>
        <dbReference type="ARBA" id="ARBA00022741"/>
    </source>
</evidence>
<dbReference type="HAMAP" id="MF_03211">
    <property type="entry name" value="RNA_acetyltr_Nat10"/>
    <property type="match status" value="1"/>
</dbReference>
<feature type="binding site" evidence="9">
    <location>
        <begin position="677"/>
        <end position="683"/>
    </location>
    <ligand>
        <name>acetyl-CoA</name>
        <dbReference type="ChEBI" id="CHEBI:57288"/>
    </ligand>
</feature>
<dbReference type="Pfam" id="PF13725">
    <property type="entry name" value="tRNA_bind_2"/>
    <property type="match status" value="1"/>
</dbReference>
<keyword evidence="6 9" id="KW-0067">ATP-binding</keyword>
<dbReference type="GO" id="GO:0051391">
    <property type="term" value="P:tRNA acetylation"/>
    <property type="evidence" value="ECO:0007669"/>
    <property type="project" value="UniProtKB-UniRule"/>
</dbReference>
<dbReference type="Gene3D" id="3.40.50.300">
    <property type="entry name" value="P-loop containing nucleotide triphosphate hydrolases"/>
    <property type="match status" value="1"/>
</dbReference>
<feature type="compositionally biased region" description="Basic and acidic residues" evidence="10">
    <location>
        <begin position="1081"/>
        <end position="1092"/>
    </location>
</feature>
<dbReference type="GO" id="GO:1990883">
    <property type="term" value="F:18S rRNA cytidine N-acetyltransferase activity"/>
    <property type="evidence" value="ECO:0007669"/>
    <property type="project" value="TreeGrafter"/>
</dbReference>
<evidence type="ECO:0000259" key="13">
    <source>
        <dbReference type="Pfam" id="PF13718"/>
    </source>
</evidence>
<dbReference type="AlphaFoldDB" id="A0A238FPS7"/>
<comment type="similarity">
    <text evidence="9">Belongs to the RNA cytidine acetyltransferase family. NAT10 subfamily.</text>
</comment>
<evidence type="ECO:0000256" key="9">
    <source>
        <dbReference type="HAMAP-Rule" id="MF_03211"/>
    </source>
</evidence>
<evidence type="ECO:0000259" key="12">
    <source>
        <dbReference type="Pfam" id="PF08351"/>
    </source>
</evidence>